<reference evidence="4" key="1">
    <citation type="submission" date="2016-03" db="EMBL/GenBank/DDBJ databases">
        <authorList>
            <person name="Ploux O."/>
        </authorList>
    </citation>
    <scope>NUCLEOTIDE SEQUENCE [LARGE SCALE GENOMIC DNA]</scope>
    <source>
        <strain evidence="4">UK7</strain>
    </source>
</reference>
<dbReference type="InterPro" id="IPR018860">
    <property type="entry name" value="APC_suCDC26"/>
</dbReference>
<sequence>MLMPRFMPHRASYKTDPHAYNTKESRNFLTIPKHQVQPNPTKFAFTITNMLRRKPTAITLTTEDIAIYEDSRAREAQAQEEEHQAALEAERRAQYDTPQRQSQNTRDPNDELRPLPADRARAQQQQHVKTREERLGIGMGNAGGSRG</sequence>
<dbReference type="EMBL" id="FJUW01000010">
    <property type="protein sequence ID" value="CZS95366.1"/>
    <property type="molecule type" value="Genomic_DNA"/>
</dbReference>
<evidence type="ECO:0008006" key="5">
    <source>
        <dbReference type="Google" id="ProtNLM"/>
    </source>
</evidence>
<dbReference type="GO" id="GO:0005680">
    <property type="term" value="C:anaphase-promoting complex"/>
    <property type="evidence" value="ECO:0007669"/>
    <property type="project" value="InterPro"/>
</dbReference>
<organism evidence="3 4">
    <name type="scientific">Rhynchosporium graminicola</name>
    <dbReference type="NCBI Taxonomy" id="2792576"/>
    <lineage>
        <taxon>Eukaryota</taxon>
        <taxon>Fungi</taxon>
        <taxon>Dikarya</taxon>
        <taxon>Ascomycota</taxon>
        <taxon>Pezizomycotina</taxon>
        <taxon>Leotiomycetes</taxon>
        <taxon>Helotiales</taxon>
        <taxon>Ploettnerulaceae</taxon>
        <taxon>Rhynchosporium</taxon>
    </lineage>
</organism>
<evidence type="ECO:0000256" key="2">
    <source>
        <dbReference type="SAM" id="MobiDB-lite"/>
    </source>
</evidence>
<gene>
    <name evidence="3" type="ORF">RCO7_05753</name>
</gene>
<feature type="compositionally biased region" description="Basic and acidic residues" evidence="2">
    <location>
        <begin position="107"/>
        <end position="121"/>
    </location>
</feature>
<evidence type="ECO:0000313" key="4">
    <source>
        <dbReference type="Proteomes" id="UP000178129"/>
    </source>
</evidence>
<dbReference type="Pfam" id="PF10471">
    <property type="entry name" value="ANAPC_CDC26"/>
    <property type="match status" value="1"/>
</dbReference>
<dbReference type="InParanoid" id="A0A1E1KBC8"/>
<feature type="compositionally biased region" description="Basic and acidic residues" evidence="2">
    <location>
        <begin position="73"/>
        <end position="94"/>
    </location>
</feature>
<keyword evidence="4" id="KW-1185">Reference proteome</keyword>
<name>A0A1E1KBC8_9HELO</name>
<feature type="compositionally biased region" description="Gly residues" evidence="2">
    <location>
        <begin position="137"/>
        <end position="147"/>
    </location>
</feature>
<feature type="region of interest" description="Disordered" evidence="2">
    <location>
        <begin position="73"/>
        <end position="147"/>
    </location>
</feature>
<keyword evidence="1" id="KW-0833">Ubl conjugation pathway</keyword>
<dbReference type="GO" id="GO:0031145">
    <property type="term" value="P:anaphase-promoting complex-dependent catabolic process"/>
    <property type="evidence" value="ECO:0007669"/>
    <property type="project" value="InterPro"/>
</dbReference>
<dbReference type="Proteomes" id="UP000178129">
    <property type="component" value="Unassembled WGS sequence"/>
</dbReference>
<protein>
    <recommendedName>
        <fullName evidence="5">Anaphase-promoting complex, subunit CDC26</fullName>
    </recommendedName>
</protein>
<accession>A0A1E1KBC8</accession>
<comment type="caution">
    <text evidence="3">The sequence shown here is derived from an EMBL/GenBank/DDBJ whole genome shotgun (WGS) entry which is preliminary data.</text>
</comment>
<evidence type="ECO:0000313" key="3">
    <source>
        <dbReference type="EMBL" id="CZS95366.1"/>
    </source>
</evidence>
<feature type="compositionally biased region" description="Polar residues" evidence="2">
    <location>
        <begin position="96"/>
        <end position="106"/>
    </location>
</feature>
<dbReference type="AlphaFoldDB" id="A0A1E1KBC8"/>
<proteinExistence type="predicted"/>
<evidence type="ECO:0000256" key="1">
    <source>
        <dbReference type="ARBA" id="ARBA00022786"/>
    </source>
</evidence>